<dbReference type="PANTHER" id="PTHR43540:SF6">
    <property type="entry name" value="ISOCHORISMATASE-LIKE DOMAIN-CONTAINING PROTEIN"/>
    <property type="match status" value="1"/>
</dbReference>
<accession>A0ABY6B6S8</accession>
<gene>
    <name evidence="3" type="ORF">N4264_13670</name>
</gene>
<dbReference type="EMBL" id="CP104694">
    <property type="protein sequence ID" value="UXI65811.1"/>
    <property type="molecule type" value="Genomic_DNA"/>
</dbReference>
<reference evidence="3" key="1">
    <citation type="submission" date="2022-09" db="EMBL/GenBank/DDBJ databases">
        <title>Tahibacter sp. nov., isolated from a fresh water.</title>
        <authorList>
            <person name="Baek J.H."/>
            <person name="Lee J.K."/>
            <person name="Kim J.M."/>
            <person name="Jeon C.O."/>
        </authorList>
    </citation>
    <scope>NUCLEOTIDE SEQUENCE</scope>
    <source>
        <strain evidence="3">W38</strain>
    </source>
</reference>
<dbReference type="Gene3D" id="3.40.50.850">
    <property type="entry name" value="Isochorismatase-like"/>
    <property type="match status" value="1"/>
</dbReference>
<protein>
    <submittedName>
        <fullName evidence="3">Cysteine hydrolase</fullName>
    </submittedName>
</protein>
<dbReference type="InterPro" id="IPR036380">
    <property type="entry name" value="Isochorismatase-like_sf"/>
</dbReference>
<dbReference type="CDD" id="cd00431">
    <property type="entry name" value="cysteine_hydrolases"/>
    <property type="match status" value="1"/>
</dbReference>
<dbReference type="SUPFAM" id="SSF52499">
    <property type="entry name" value="Isochorismatase-like hydrolases"/>
    <property type="match status" value="1"/>
</dbReference>
<dbReference type="GO" id="GO:0016787">
    <property type="term" value="F:hydrolase activity"/>
    <property type="evidence" value="ECO:0007669"/>
    <property type="project" value="UniProtKB-KW"/>
</dbReference>
<dbReference type="RefSeq" id="WP_261692807.1">
    <property type="nucleotide sequence ID" value="NZ_CP104694.1"/>
</dbReference>
<dbReference type="Pfam" id="PF00857">
    <property type="entry name" value="Isochorismatase"/>
    <property type="match status" value="1"/>
</dbReference>
<evidence type="ECO:0000256" key="1">
    <source>
        <dbReference type="ARBA" id="ARBA00022801"/>
    </source>
</evidence>
<dbReference type="PANTHER" id="PTHR43540">
    <property type="entry name" value="PEROXYUREIDOACRYLATE/UREIDOACRYLATE AMIDOHYDROLASE-RELATED"/>
    <property type="match status" value="1"/>
</dbReference>
<proteinExistence type="predicted"/>
<evidence type="ECO:0000313" key="3">
    <source>
        <dbReference type="EMBL" id="UXI65811.1"/>
    </source>
</evidence>
<keyword evidence="1 3" id="KW-0378">Hydrolase</keyword>
<name>A0ABY6B6S8_9GAMM</name>
<organism evidence="3 4">
    <name type="scientific">Tahibacter amnicola</name>
    <dbReference type="NCBI Taxonomy" id="2976241"/>
    <lineage>
        <taxon>Bacteria</taxon>
        <taxon>Pseudomonadati</taxon>
        <taxon>Pseudomonadota</taxon>
        <taxon>Gammaproteobacteria</taxon>
        <taxon>Lysobacterales</taxon>
        <taxon>Rhodanobacteraceae</taxon>
        <taxon>Tahibacter</taxon>
    </lineage>
</organism>
<evidence type="ECO:0000259" key="2">
    <source>
        <dbReference type="Pfam" id="PF00857"/>
    </source>
</evidence>
<dbReference type="InterPro" id="IPR050272">
    <property type="entry name" value="Isochorismatase-like_hydrls"/>
</dbReference>
<dbReference type="InterPro" id="IPR000868">
    <property type="entry name" value="Isochorismatase-like_dom"/>
</dbReference>
<sequence length="196" mass="21889">MTSTPLRKPQDTHCACALLLIDWFSCWPMRERDQLLPRARDASRVAARLVQRARQRDVPVIFANDNFGHWRSDFRAVVDAAVEEGGLAAEIATRMAPDPGDYFVLKPKHSAYFGTPLDLLLSHLRTRTILIAGITTDQCVLATAIDGHIRDRRIVVVRDACAAATASRHKGALERIEAFGISAMNSRSVRWDRLAD</sequence>
<feature type="domain" description="Isochorismatase-like" evidence="2">
    <location>
        <begin position="16"/>
        <end position="181"/>
    </location>
</feature>
<keyword evidence="4" id="KW-1185">Reference proteome</keyword>
<evidence type="ECO:0000313" key="4">
    <source>
        <dbReference type="Proteomes" id="UP001064632"/>
    </source>
</evidence>
<dbReference type="Proteomes" id="UP001064632">
    <property type="component" value="Chromosome"/>
</dbReference>